<sequence>MLKYRYKHLDNSKQQRLKQKRSRVFKLLQTKQEDDELIHKCIYEKYKRSFVCNYNERVNRNKSK</sequence>
<evidence type="ECO:0000313" key="2">
    <source>
        <dbReference type="Proteomes" id="UP000342249"/>
    </source>
</evidence>
<dbReference type="Proteomes" id="UP000342249">
    <property type="component" value="Unassembled WGS sequence"/>
</dbReference>
<dbReference type="EMBL" id="SPSF01000063">
    <property type="protein sequence ID" value="MPQ64966.1"/>
    <property type="molecule type" value="Genomic_DNA"/>
</dbReference>
<evidence type="ECO:0000313" key="1">
    <source>
        <dbReference type="EMBL" id="MPQ64966.1"/>
    </source>
</evidence>
<dbReference type="AlphaFoldDB" id="A0A5N7J898"/>
<reference evidence="1 2" key="1">
    <citation type="journal article" date="2019" name="Lett. Appl. Microbiol.">
        <title>A case of 'blown pack' spoilage of vacuum-packaged pork likely associated with Clostridium estertheticum in Canada.</title>
        <authorList>
            <person name="Zhang P."/>
            <person name="Ward P."/>
            <person name="McMullen L.M."/>
            <person name="Yang X."/>
        </authorList>
    </citation>
    <scope>NUCLEOTIDE SEQUENCE [LARGE SCALE GENOMIC DNA]</scope>
    <source>
        <strain evidence="1 2">MA19</strain>
    </source>
</reference>
<accession>A0A5N7J898</accession>
<gene>
    <name evidence="1" type="ORF">E4V82_23165</name>
</gene>
<proteinExistence type="predicted"/>
<organism evidence="1 2">
    <name type="scientific">Clostridium estertheticum</name>
    <dbReference type="NCBI Taxonomy" id="238834"/>
    <lineage>
        <taxon>Bacteria</taxon>
        <taxon>Bacillati</taxon>
        <taxon>Bacillota</taxon>
        <taxon>Clostridia</taxon>
        <taxon>Eubacteriales</taxon>
        <taxon>Clostridiaceae</taxon>
        <taxon>Clostridium</taxon>
    </lineage>
</organism>
<comment type="caution">
    <text evidence="1">The sequence shown here is derived from an EMBL/GenBank/DDBJ whole genome shotgun (WGS) entry which is preliminary data.</text>
</comment>
<dbReference type="RefSeq" id="WP_152754102.1">
    <property type="nucleotide sequence ID" value="NZ_SPSE01000059.1"/>
</dbReference>
<protein>
    <submittedName>
        <fullName evidence="1">Uncharacterized protein</fullName>
    </submittedName>
</protein>
<name>A0A5N7J898_9CLOT</name>